<dbReference type="GO" id="GO:0003984">
    <property type="term" value="F:acetolactate synthase activity"/>
    <property type="evidence" value="ECO:0007669"/>
    <property type="project" value="TreeGrafter"/>
</dbReference>
<dbReference type="CDD" id="cd07035">
    <property type="entry name" value="TPP_PYR_POX_like"/>
    <property type="match status" value="1"/>
</dbReference>
<dbReference type="Pfam" id="PF02775">
    <property type="entry name" value="TPP_enzyme_C"/>
    <property type="match status" value="1"/>
</dbReference>
<dbReference type="GO" id="GO:0000287">
    <property type="term" value="F:magnesium ion binding"/>
    <property type="evidence" value="ECO:0007669"/>
    <property type="project" value="UniProtKB-ARBA"/>
</dbReference>
<dbReference type="CDD" id="cd02002">
    <property type="entry name" value="TPP_BFDC"/>
    <property type="match status" value="1"/>
</dbReference>
<comment type="similarity">
    <text evidence="1">Belongs to the TPP enzyme family.</text>
</comment>
<protein>
    <submittedName>
        <fullName evidence="5">Acetolactate synthase large subunit</fullName>
    </submittedName>
</protein>
<dbReference type="AlphaFoldDB" id="A0A7X8TJD9"/>
<evidence type="ECO:0000259" key="4">
    <source>
        <dbReference type="Pfam" id="PF02776"/>
    </source>
</evidence>
<dbReference type="EMBL" id="JABAHY010000004">
    <property type="protein sequence ID" value="NLS09585.1"/>
    <property type="molecule type" value="Genomic_DNA"/>
</dbReference>
<dbReference type="Gene3D" id="3.40.50.970">
    <property type="match status" value="2"/>
</dbReference>
<evidence type="ECO:0000256" key="1">
    <source>
        <dbReference type="ARBA" id="ARBA00007812"/>
    </source>
</evidence>
<dbReference type="RefSeq" id="WP_168887080.1">
    <property type="nucleotide sequence ID" value="NZ_JABAHY010000004.1"/>
</dbReference>
<name>A0A7X8TJD9_9MICC</name>
<evidence type="ECO:0000256" key="2">
    <source>
        <dbReference type="ARBA" id="ARBA00023052"/>
    </source>
</evidence>
<dbReference type="InterPro" id="IPR045229">
    <property type="entry name" value="TPP_enz"/>
</dbReference>
<reference evidence="5 6" key="1">
    <citation type="submission" date="2020-04" db="EMBL/GenBank/DDBJ databases">
        <title>Nesterenkonia sp. nov., isolated from marine sediment.</title>
        <authorList>
            <person name="Zhang G."/>
        </authorList>
    </citation>
    <scope>NUCLEOTIDE SEQUENCE [LARGE SCALE GENOMIC DNA]</scope>
    <source>
        <strain evidence="5 6">MY13</strain>
    </source>
</reference>
<organism evidence="5 6">
    <name type="scientific">Nesterenkonia sedimenti</name>
    <dbReference type="NCBI Taxonomy" id="1463632"/>
    <lineage>
        <taxon>Bacteria</taxon>
        <taxon>Bacillati</taxon>
        <taxon>Actinomycetota</taxon>
        <taxon>Actinomycetes</taxon>
        <taxon>Micrococcales</taxon>
        <taxon>Micrococcaceae</taxon>
        <taxon>Nesterenkonia</taxon>
    </lineage>
</organism>
<keyword evidence="2" id="KW-0786">Thiamine pyrophosphate</keyword>
<feature type="domain" description="Thiamine pyrophosphate enzyme TPP-binding" evidence="3">
    <location>
        <begin position="375"/>
        <end position="515"/>
    </location>
</feature>
<dbReference type="PANTHER" id="PTHR18968:SF86">
    <property type="entry name" value="ACETOLACTATE SYNTHASE LARGE SUBUNIT ILVX-RELATED"/>
    <property type="match status" value="1"/>
</dbReference>
<dbReference type="Pfam" id="PF02776">
    <property type="entry name" value="TPP_enzyme_N"/>
    <property type="match status" value="1"/>
</dbReference>
<dbReference type="InterPro" id="IPR029061">
    <property type="entry name" value="THDP-binding"/>
</dbReference>
<sequence length="517" mass="54630">MTTGAESLLATLEANDVDVCFANPGTSEMHFVSALDRADRIRGVLALFEGVVTGAADGYGRMTGNPAATLLHLGPGLANGLSNMHNALRSQSPIVNVIGDHATYHRDLDAPLTSDIEGAARPFSHWVRTTPTADSLGQDTAEAVRVSREGKIASLILPADAAWTEVDAANPIAVKAGEPAPDPHVPDGALEAAARVLREEGSRTAILLGPRSATPDALAAADAIAAATGSQVLLNTFMSVISRGAGRHGAQRIPYPVPQSQELLSKFDNILLVGAKPPVAFFAYPDKPSRLYQPGTRFIDLTDGFQRTVESLESLRSELGNTVDTPALELQLPGLPTGEITPEKLGVFLGHSLPEHAVVVDESITTGRSFGEATDAARPHEWLTGTGGSIGYGMAASVGAAIARPDQPVITLEADGSGMYMPQALWTQAREALNITTLIFSNRKYQILRNEMTNVGVPKFGPKAEALLDLNNPGIDWVQLSESMGVPARRATTIEELQAAFTAALEEDGPHLIEVML</sequence>
<dbReference type="InterPro" id="IPR011766">
    <property type="entry name" value="TPP_enzyme_TPP-bd"/>
</dbReference>
<proteinExistence type="inferred from homology"/>
<feature type="domain" description="Thiamine pyrophosphate enzyme N-terminal TPP-binding" evidence="4">
    <location>
        <begin position="3"/>
        <end position="107"/>
    </location>
</feature>
<gene>
    <name evidence="5" type="ORF">HGQ17_06110</name>
</gene>
<dbReference type="Proteomes" id="UP000523139">
    <property type="component" value="Unassembled WGS sequence"/>
</dbReference>
<comment type="caution">
    <text evidence="5">The sequence shown here is derived from an EMBL/GenBank/DDBJ whole genome shotgun (WGS) entry which is preliminary data.</text>
</comment>
<dbReference type="GO" id="GO:0030976">
    <property type="term" value="F:thiamine pyrophosphate binding"/>
    <property type="evidence" value="ECO:0007669"/>
    <property type="project" value="InterPro"/>
</dbReference>
<evidence type="ECO:0000313" key="5">
    <source>
        <dbReference type="EMBL" id="NLS09585.1"/>
    </source>
</evidence>
<evidence type="ECO:0000313" key="6">
    <source>
        <dbReference type="Proteomes" id="UP000523139"/>
    </source>
</evidence>
<dbReference type="PANTHER" id="PTHR18968">
    <property type="entry name" value="THIAMINE PYROPHOSPHATE ENZYMES"/>
    <property type="match status" value="1"/>
</dbReference>
<dbReference type="GO" id="GO:0050660">
    <property type="term" value="F:flavin adenine dinucleotide binding"/>
    <property type="evidence" value="ECO:0007669"/>
    <property type="project" value="TreeGrafter"/>
</dbReference>
<dbReference type="InterPro" id="IPR012001">
    <property type="entry name" value="Thiamin_PyroP_enz_TPP-bd_dom"/>
</dbReference>
<dbReference type="NCBIfam" id="NF005760">
    <property type="entry name" value="PRK07586.1"/>
    <property type="match status" value="1"/>
</dbReference>
<keyword evidence="6" id="KW-1185">Reference proteome</keyword>
<evidence type="ECO:0000259" key="3">
    <source>
        <dbReference type="Pfam" id="PF02775"/>
    </source>
</evidence>
<accession>A0A7X8TJD9</accession>
<dbReference type="SUPFAM" id="SSF52518">
    <property type="entry name" value="Thiamin diphosphate-binding fold (THDP-binding)"/>
    <property type="match status" value="2"/>
</dbReference>